<dbReference type="Proteomes" id="UP000095200">
    <property type="component" value="Unassembled WGS sequence"/>
</dbReference>
<proteinExistence type="predicted"/>
<protein>
    <submittedName>
        <fullName evidence="1">Uncharacterized protein</fullName>
    </submittedName>
</protein>
<evidence type="ECO:0000313" key="1">
    <source>
        <dbReference type="EMBL" id="GAU07764.1"/>
    </source>
</evidence>
<name>A0A194AG60_9BACT</name>
<gene>
    <name evidence="1" type="ORF">DPF_0463</name>
</gene>
<dbReference type="STRING" id="1592317.DPF_0463"/>
<keyword evidence="2" id="KW-1185">Reference proteome</keyword>
<sequence>MGMFRAAFAILWDMDKSWLMWRLPILAIEEVWQYAGRVPDHKDPCRRASVKTDVHDFLETLCLSVKDHSTYALLVLLDLHGRGRYAGPDQEPFKRRWHSLVRMIAYRNAHGDEAVARAILDKATTLENPEARDIARTCMDRFAIKGGMEGDRTMALIGGFLALTSYTGLPSRAQPAHLSEPADWPWWVYDHHTSVGKHVFPRVAQELGMSKTELTRLSFAFTGGIRTPVAQEAFWPLEMDRVLDRLHPGRHMQWNRVRGAIRQALVDQIRQDPLEQPLTLPFT</sequence>
<comment type="caution">
    <text evidence="1">The sequence shown here is derived from an EMBL/GenBank/DDBJ whole genome shotgun (WGS) entry which is preliminary data.</text>
</comment>
<dbReference type="EMBL" id="BDFE01000007">
    <property type="protein sequence ID" value="GAU07764.1"/>
    <property type="molecule type" value="Genomic_DNA"/>
</dbReference>
<dbReference type="AlphaFoldDB" id="A0A194AG60"/>
<accession>A0A194AG60</accession>
<reference evidence="2" key="1">
    <citation type="submission" date="2016-06" db="EMBL/GenBank/DDBJ databases">
        <title>Draft genome sequence of Desulfoplanes formicivorans strain Pf12B.</title>
        <authorList>
            <person name="Watanabe M."/>
            <person name="Kojima H."/>
            <person name="Fukui M."/>
        </authorList>
    </citation>
    <scope>NUCLEOTIDE SEQUENCE [LARGE SCALE GENOMIC DNA]</scope>
    <source>
        <strain evidence="2">Pf12B</strain>
    </source>
</reference>
<organism evidence="1 2">
    <name type="scientific">Desulfoplanes formicivorans</name>
    <dbReference type="NCBI Taxonomy" id="1592317"/>
    <lineage>
        <taxon>Bacteria</taxon>
        <taxon>Pseudomonadati</taxon>
        <taxon>Thermodesulfobacteriota</taxon>
        <taxon>Desulfovibrionia</taxon>
        <taxon>Desulfovibrionales</taxon>
        <taxon>Desulfoplanaceae</taxon>
        <taxon>Desulfoplanes</taxon>
    </lineage>
</organism>
<evidence type="ECO:0000313" key="2">
    <source>
        <dbReference type="Proteomes" id="UP000095200"/>
    </source>
</evidence>